<dbReference type="VEuPathDB" id="VectorBase:ISCI014497"/>
<proteinExistence type="predicted"/>
<name>B7QHQ2_IXOSC</name>
<evidence type="ECO:0000313" key="1">
    <source>
        <dbReference type="EMBL" id="EEC18374.1"/>
    </source>
</evidence>
<gene>
    <name evidence="1" type="ORF">IscW_ISCW014497</name>
</gene>
<evidence type="ECO:0000313" key="2">
    <source>
        <dbReference type="EnsemblMetazoa" id="ISCW014497-PA"/>
    </source>
</evidence>
<dbReference type="InParanoid" id="B7QHQ2"/>
<reference evidence="1 3" key="1">
    <citation type="submission" date="2008-03" db="EMBL/GenBank/DDBJ databases">
        <title>Annotation of Ixodes scapularis.</title>
        <authorList>
            <consortium name="Ixodes scapularis Genome Project Consortium"/>
            <person name="Caler E."/>
            <person name="Hannick L.I."/>
            <person name="Bidwell S."/>
            <person name="Joardar V."/>
            <person name="Thiagarajan M."/>
            <person name="Amedeo P."/>
            <person name="Galinsky K.J."/>
            <person name="Schobel S."/>
            <person name="Inman J."/>
            <person name="Hostetler J."/>
            <person name="Miller J."/>
            <person name="Hammond M."/>
            <person name="Megy K."/>
            <person name="Lawson D."/>
            <person name="Kodira C."/>
            <person name="Sutton G."/>
            <person name="Meyer J."/>
            <person name="Hill C.A."/>
            <person name="Birren B."/>
            <person name="Nene V."/>
            <person name="Collins F."/>
            <person name="Alarcon-Chaidez F."/>
            <person name="Wikel S."/>
            <person name="Strausberg R."/>
        </authorList>
    </citation>
    <scope>NUCLEOTIDE SEQUENCE [LARGE SCALE GENOMIC DNA]</scope>
    <source>
        <strain evidence="3">Wikel</strain>
        <strain evidence="1">Wikel colony</strain>
    </source>
</reference>
<dbReference type="PaxDb" id="6945-B7QHQ2"/>
<dbReference type="HOGENOM" id="CLU_2906604_0_0_1"/>
<evidence type="ECO:0000313" key="3">
    <source>
        <dbReference type="Proteomes" id="UP000001555"/>
    </source>
</evidence>
<dbReference type="AlphaFoldDB" id="B7QHQ2"/>
<protein>
    <submittedName>
        <fullName evidence="1 2">Uncharacterized protein</fullName>
    </submittedName>
</protein>
<dbReference type="EMBL" id="ABJB011065658">
    <property type="status" value="NOT_ANNOTATED_CDS"/>
    <property type="molecule type" value="Genomic_DNA"/>
</dbReference>
<accession>B7QHQ2</accession>
<dbReference type="VEuPathDB" id="VectorBase:ISCW014497"/>
<reference evidence="2" key="2">
    <citation type="submission" date="2020-05" db="UniProtKB">
        <authorList>
            <consortium name="EnsemblMetazoa"/>
        </authorList>
    </citation>
    <scope>IDENTIFICATION</scope>
    <source>
        <strain evidence="2">wikel</strain>
    </source>
</reference>
<keyword evidence="3" id="KW-1185">Reference proteome</keyword>
<organism>
    <name type="scientific">Ixodes scapularis</name>
    <name type="common">Black-legged tick</name>
    <name type="synonym">Deer tick</name>
    <dbReference type="NCBI Taxonomy" id="6945"/>
    <lineage>
        <taxon>Eukaryota</taxon>
        <taxon>Metazoa</taxon>
        <taxon>Ecdysozoa</taxon>
        <taxon>Arthropoda</taxon>
        <taxon>Chelicerata</taxon>
        <taxon>Arachnida</taxon>
        <taxon>Acari</taxon>
        <taxon>Parasitiformes</taxon>
        <taxon>Ixodida</taxon>
        <taxon>Ixodoidea</taxon>
        <taxon>Ixodidae</taxon>
        <taxon>Ixodinae</taxon>
        <taxon>Ixodes</taxon>
    </lineage>
</organism>
<sequence length="62" mass="7139">MLVNNFILTIQLTEVRHCGKEETENGKEKFRTTYIYTECVKQPIDYPNCKGGEIRSTGIPCK</sequence>
<dbReference type="EnsemblMetazoa" id="ISCW014497-RA">
    <property type="protein sequence ID" value="ISCW014497-PA"/>
    <property type="gene ID" value="ISCW014497"/>
</dbReference>
<dbReference type="EMBL" id="DS940849">
    <property type="protein sequence ID" value="EEC18374.1"/>
    <property type="molecule type" value="Genomic_DNA"/>
</dbReference>
<dbReference type="Proteomes" id="UP000001555">
    <property type="component" value="Unassembled WGS sequence"/>
</dbReference>